<comment type="cofactor">
    <cofactor evidence="1 6">
        <name>FAD</name>
        <dbReference type="ChEBI" id="CHEBI:57692"/>
    </cofactor>
</comment>
<feature type="active site" description="Proton donor" evidence="5">
    <location>
        <position position="514"/>
    </location>
</feature>
<dbReference type="SUPFAM" id="SSF51905">
    <property type="entry name" value="FAD/NAD(P)-binding domain"/>
    <property type="match status" value="1"/>
</dbReference>
<keyword evidence="4 6" id="KW-0274">FAD</keyword>
<dbReference type="InterPro" id="IPR036188">
    <property type="entry name" value="FAD/NAD-bd_sf"/>
</dbReference>
<evidence type="ECO:0000259" key="8">
    <source>
        <dbReference type="PROSITE" id="PS00624"/>
    </source>
</evidence>
<feature type="compositionally biased region" description="Basic and acidic residues" evidence="7">
    <location>
        <begin position="366"/>
        <end position="383"/>
    </location>
</feature>
<sequence length="589" mass="65292">MGDTYDYIICGGGTCGPVIARRLSDEKSLKILLLEAGSHSKDMHNVHMPGAWTKNHYGPTDWQIETPGQPGLNGRQCKLPRGRFLGGSSGSNGTICVRGVKDDYNDWGFDEWNGEEMFRAMRKAETFHPKKWFPHDEKAHGWDGPLHIEPAPPPFPLAERMFESFQSKGMPYDADMFSHGNTVQGCGHTMRTTYQGYRATAADYVTKDQERPNVEIRCDVTVDKVILEKGSDGLLEAKGAEYVDASGNRIKVFASREVIITAGTYCSPAVLMRSGIGPKAELEALDIPVRLDLPGVGENLQDHQLMWTYYEVSDPTLTDDARMNHDPDAYNTAHKEWLDSKSGFMAVFPFGAFGFARLSDRLDKENSPAGEEWRSFPREEGRDPMSLTKNQPNLEFFNTVGYGGPPEYTDFPKEGQYAFGMCCFLCGLKGRGKVTIKTKDPFAPPFVNPRYLEDRRDLLMMTEGVRFANEIVMEGAGTKNVVKGAWPPGAKHHLNKTNEDWQPFVRERCSTSYHPGGTAKLGKKDDPMAVVDKYLFVYGTKNLRVADCSIMPTLNSGHTQMPAYGIAEKAAEYILQAAGSKAGAQGAGA</sequence>
<evidence type="ECO:0000313" key="9">
    <source>
        <dbReference type="EMBL" id="EME41480.1"/>
    </source>
</evidence>
<dbReference type="SUPFAM" id="SSF54373">
    <property type="entry name" value="FAD-linked reductases, C-terminal domain"/>
    <property type="match status" value="1"/>
</dbReference>
<dbReference type="GO" id="GO:0016614">
    <property type="term" value="F:oxidoreductase activity, acting on CH-OH group of donors"/>
    <property type="evidence" value="ECO:0007669"/>
    <property type="project" value="InterPro"/>
</dbReference>
<keyword evidence="10" id="KW-1185">Reference proteome</keyword>
<evidence type="ECO:0000256" key="5">
    <source>
        <dbReference type="PIRSR" id="PIRSR000137-1"/>
    </source>
</evidence>
<dbReference type="PANTHER" id="PTHR11552">
    <property type="entry name" value="GLUCOSE-METHANOL-CHOLINE GMC OXIDOREDUCTASE"/>
    <property type="match status" value="1"/>
</dbReference>
<gene>
    <name evidence="9" type="ORF">DOTSEDRAFT_26641</name>
</gene>
<evidence type="ECO:0000256" key="4">
    <source>
        <dbReference type="ARBA" id="ARBA00022827"/>
    </source>
</evidence>
<dbReference type="AlphaFoldDB" id="N1PIV3"/>
<evidence type="ECO:0000256" key="6">
    <source>
        <dbReference type="PIRSR" id="PIRSR000137-2"/>
    </source>
</evidence>
<dbReference type="HOGENOM" id="CLU_002865_7_2_1"/>
<feature type="region of interest" description="Disordered" evidence="7">
    <location>
        <begin position="366"/>
        <end position="390"/>
    </location>
</feature>
<evidence type="ECO:0000313" key="10">
    <source>
        <dbReference type="Proteomes" id="UP000016933"/>
    </source>
</evidence>
<evidence type="ECO:0000256" key="2">
    <source>
        <dbReference type="ARBA" id="ARBA00010790"/>
    </source>
</evidence>
<organism evidence="9 10">
    <name type="scientific">Dothistroma septosporum (strain NZE10 / CBS 128990)</name>
    <name type="common">Red band needle blight fungus</name>
    <name type="synonym">Mycosphaerella pini</name>
    <dbReference type="NCBI Taxonomy" id="675120"/>
    <lineage>
        <taxon>Eukaryota</taxon>
        <taxon>Fungi</taxon>
        <taxon>Dikarya</taxon>
        <taxon>Ascomycota</taxon>
        <taxon>Pezizomycotina</taxon>
        <taxon>Dothideomycetes</taxon>
        <taxon>Dothideomycetidae</taxon>
        <taxon>Mycosphaerellales</taxon>
        <taxon>Mycosphaerellaceae</taxon>
        <taxon>Dothistroma</taxon>
    </lineage>
</organism>
<reference evidence="9 10" key="2">
    <citation type="journal article" date="2012" name="PLoS Pathog.">
        <title>Diverse lifestyles and strategies of plant pathogenesis encoded in the genomes of eighteen Dothideomycetes fungi.</title>
        <authorList>
            <person name="Ohm R.A."/>
            <person name="Feau N."/>
            <person name="Henrissat B."/>
            <person name="Schoch C.L."/>
            <person name="Horwitz B.A."/>
            <person name="Barry K.W."/>
            <person name="Condon B.J."/>
            <person name="Copeland A.C."/>
            <person name="Dhillon B."/>
            <person name="Glaser F."/>
            <person name="Hesse C.N."/>
            <person name="Kosti I."/>
            <person name="LaButti K."/>
            <person name="Lindquist E.A."/>
            <person name="Lucas S."/>
            <person name="Salamov A.A."/>
            <person name="Bradshaw R.E."/>
            <person name="Ciuffetti L."/>
            <person name="Hamelin R.C."/>
            <person name="Kema G.H.J."/>
            <person name="Lawrence C."/>
            <person name="Scott J.A."/>
            <person name="Spatafora J.W."/>
            <person name="Turgeon B.G."/>
            <person name="de Wit P.J.G.M."/>
            <person name="Zhong S."/>
            <person name="Goodwin S.B."/>
            <person name="Grigoriev I.V."/>
        </authorList>
    </citation>
    <scope>NUCLEOTIDE SEQUENCE [LARGE SCALE GENOMIC DNA]</scope>
    <source>
        <strain evidence="10">NZE10 / CBS 128990</strain>
    </source>
</reference>
<dbReference type="EMBL" id="KB446542">
    <property type="protein sequence ID" value="EME41480.1"/>
    <property type="molecule type" value="Genomic_DNA"/>
</dbReference>
<dbReference type="eggNOG" id="KOG1238">
    <property type="taxonomic scope" value="Eukaryota"/>
</dbReference>
<dbReference type="Pfam" id="PF05199">
    <property type="entry name" value="GMC_oxred_C"/>
    <property type="match status" value="1"/>
</dbReference>
<evidence type="ECO:0000256" key="3">
    <source>
        <dbReference type="ARBA" id="ARBA00022630"/>
    </source>
</evidence>
<dbReference type="Gene3D" id="3.30.560.10">
    <property type="entry name" value="Glucose Oxidase, domain 3"/>
    <property type="match status" value="1"/>
</dbReference>
<feature type="active site" description="Proton acceptor" evidence="5">
    <location>
        <position position="558"/>
    </location>
</feature>
<dbReference type="InterPro" id="IPR000172">
    <property type="entry name" value="GMC_OxRdtase_N"/>
</dbReference>
<dbReference type="InterPro" id="IPR007867">
    <property type="entry name" value="GMC_OxRtase_C"/>
</dbReference>
<dbReference type="GO" id="GO:0050660">
    <property type="term" value="F:flavin adenine dinucleotide binding"/>
    <property type="evidence" value="ECO:0007669"/>
    <property type="project" value="InterPro"/>
</dbReference>
<proteinExistence type="inferred from homology"/>
<dbReference type="STRING" id="675120.N1PIV3"/>
<keyword evidence="3" id="KW-0285">Flavoprotein</keyword>
<dbReference type="PIRSF" id="PIRSF000137">
    <property type="entry name" value="Alcohol_oxidase"/>
    <property type="match status" value="1"/>
</dbReference>
<dbReference type="Pfam" id="PF00732">
    <property type="entry name" value="GMC_oxred_N"/>
    <property type="match status" value="1"/>
</dbReference>
<name>N1PIV3_DOTSN</name>
<accession>N1PIV3</accession>
<dbReference type="PROSITE" id="PS00624">
    <property type="entry name" value="GMC_OXRED_2"/>
    <property type="match status" value="1"/>
</dbReference>
<feature type="binding site" evidence="6">
    <location>
        <position position="222"/>
    </location>
    <ligand>
        <name>FAD</name>
        <dbReference type="ChEBI" id="CHEBI:57692"/>
    </ligand>
</feature>
<reference evidence="10" key="1">
    <citation type="journal article" date="2012" name="PLoS Genet.">
        <title>The genomes of the fungal plant pathogens Cladosporium fulvum and Dothistroma septosporum reveal adaptation to different hosts and lifestyles but also signatures of common ancestry.</title>
        <authorList>
            <person name="de Wit P.J.G.M."/>
            <person name="van der Burgt A."/>
            <person name="Oekmen B."/>
            <person name="Stergiopoulos I."/>
            <person name="Abd-Elsalam K.A."/>
            <person name="Aerts A.L."/>
            <person name="Bahkali A.H."/>
            <person name="Beenen H.G."/>
            <person name="Chettri P."/>
            <person name="Cox M.P."/>
            <person name="Datema E."/>
            <person name="de Vries R.P."/>
            <person name="Dhillon B."/>
            <person name="Ganley A.R."/>
            <person name="Griffiths S.A."/>
            <person name="Guo Y."/>
            <person name="Hamelin R.C."/>
            <person name="Henrissat B."/>
            <person name="Kabir M.S."/>
            <person name="Jashni M.K."/>
            <person name="Kema G."/>
            <person name="Klaubauf S."/>
            <person name="Lapidus A."/>
            <person name="Levasseur A."/>
            <person name="Lindquist E."/>
            <person name="Mehrabi R."/>
            <person name="Ohm R.A."/>
            <person name="Owen T.J."/>
            <person name="Salamov A."/>
            <person name="Schwelm A."/>
            <person name="Schijlen E."/>
            <person name="Sun H."/>
            <person name="van den Burg H.A."/>
            <person name="van Ham R.C.H.J."/>
            <person name="Zhang S."/>
            <person name="Goodwin S.B."/>
            <person name="Grigoriev I.V."/>
            <person name="Collemare J."/>
            <person name="Bradshaw R.E."/>
        </authorList>
    </citation>
    <scope>NUCLEOTIDE SEQUENCE [LARGE SCALE GENOMIC DNA]</scope>
    <source>
        <strain evidence="10">NZE10 / CBS 128990</strain>
    </source>
</reference>
<evidence type="ECO:0000256" key="7">
    <source>
        <dbReference type="SAM" id="MobiDB-lite"/>
    </source>
</evidence>
<dbReference type="InterPro" id="IPR012132">
    <property type="entry name" value="GMC_OxRdtase"/>
</dbReference>
<dbReference type="OMA" id="EEWRSFP"/>
<dbReference type="Proteomes" id="UP000016933">
    <property type="component" value="Unassembled WGS sequence"/>
</dbReference>
<feature type="domain" description="Glucose-methanol-choline oxidoreductase N-terminal" evidence="8">
    <location>
        <begin position="263"/>
        <end position="277"/>
    </location>
</feature>
<dbReference type="Gene3D" id="3.50.50.60">
    <property type="entry name" value="FAD/NAD(P)-binding domain"/>
    <property type="match status" value="1"/>
</dbReference>
<evidence type="ECO:0000256" key="1">
    <source>
        <dbReference type="ARBA" id="ARBA00001974"/>
    </source>
</evidence>
<protein>
    <recommendedName>
        <fullName evidence="8">Glucose-methanol-choline oxidoreductase N-terminal domain-containing protein</fullName>
    </recommendedName>
</protein>
<comment type="similarity">
    <text evidence="2">Belongs to the GMC oxidoreductase family.</text>
</comment>
<dbReference type="PANTHER" id="PTHR11552:SF147">
    <property type="entry name" value="CHOLINE DEHYDROGENASE, MITOCHONDRIAL"/>
    <property type="match status" value="1"/>
</dbReference>
<dbReference type="OrthoDB" id="269227at2759"/>